<gene>
    <name evidence="2" type="ORF">M1E25_07325</name>
</gene>
<dbReference type="Proteomes" id="UP001167160">
    <property type="component" value="Unassembled WGS sequence"/>
</dbReference>
<dbReference type="PANTHER" id="PTHR12110">
    <property type="entry name" value="HYDROXYPYRUVATE ISOMERASE"/>
    <property type="match status" value="1"/>
</dbReference>
<dbReference type="SUPFAM" id="SSF51658">
    <property type="entry name" value="Xylose isomerase-like"/>
    <property type="match status" value="1"/>
</dbReference>
<dbReference type="RefSeq" id="WP_251411510.1">
    <property type="nucleotide sequence ID" value="NZ_JAMQGM010000016.1"/>
</dbReference>
<dbReference type="GO" id="GO:0016853">
    <property type="term" value="F:isomerase activity"/>
    <property type="evidence" value="ECO:0007669"/>
    <property type="project" value="UniProtKB-KW"/>
</dbReference>
<dbReference type="PANTHER" id="PTHR12110:SF41">
    <property type="entry name" value="INOSOSE DEHYDRATASE"/>
    <property type="match status" value="1"/>
</dbReference>
<dbReference type="InterPro" id="IPR036237">
    <property type="entry name" value="Xyl_isomerase-like_sf"/>
</dbReference>
<reference evidence="2" key="1">
    <citation type="journal article" date="2023" name="Int. J. Syst. Evol. Microbiol.">
        <title>Streptomyces meridianus sp. nov. isolated from brackish water of the Tagus estuary in Alcochete, Portugal.</title>
        <authorList>
            <person name="Santos J.D.N."/>
            <person name="Klimek D."/>
            <person name="Calusinska M."/>
            <person name="Lobo Da Cunha A."/>
            <person name="Catita J."/>
            <person name="Goncalves H."/>
            <person name="Gonzalez I."/>
            <person name="Reyes F."/>
            <person name="Lage O.M."/>
        </authorList>
    </citation>
    <scope>NUCLEOTIDE SEQUENCE</scope>
    <source>
        <strain evidence="2">MTZ3.1</strain>
    </source>
</reference>
<keyword evidence="2" id="KW-0413">Isomerase</keyword>
<keyword evidence="3" id="KW-1185">Reference proteome</keyword>
<dbReference type="InterPro" id="IPR050312">
    <property type="entry name" value="IolE/XylAMocC-like"/>
</dbReference>
<evidence type="ECO:0000313" key="2">
    <source>
        <dbReference type="EMBL" id="MCM2577162.1"/>
    </source>
</evidence>
<proteinExistence type="predicted"/>
<dbReference type="EMBL" id="JAMQGM010000016">
    <property type="protein sequence ID" value="MCM2577162.1"/>
    <property type="molecule type" value="Genomic_DNA"/>
</dbReference>
<comment type="caution">
    <text evidence="2">The sequence shown here is derived from an EMBL/GenBank/DDBJ whole genome shotgun (WGS) entry which is preliminary data.</text>
</comment>
<protein>
    <submittedName>
        <fullName evidence="2">Sugar phosphate isomerase/epimerase</fullName>
    </submittedName>
</protein>
<dbReference type="Pfam" id="PF01261">
    <property type="entry name" value="AP_endonuc_2"/>
    <property type="match status" value="1"/>
</dbReference>
<evidence type="ECO:0000313" key="3">
    <source>
        <dbReference type="Proteomes" id="UP001167160"/>
    </source>
</evidence>
<dbReference type="InterPro" id="IPR013022">
    <property type="entry name" value="Xyl_isomerase-like_TIM-brl"/>
</dbReference>
<evidence type="ECO:0000259" key="1">
    <source>
        <dbReference type="Pfam" id="PF01261"/>
    </source>
</evidence>
<dbReference type="Gene3D" id="3.20.20.150">
    <property type="entry name" value="Divalent-metal-dependent TIM barrel enzymes"/>
    <property type="match status" value="1"/>
</dbReference>
<feature type="domain" description="Xylose isomerase-like TIM barrel" evidence="1">
    <location>
        <begin position="25"/>
        <end position="211"/>
    </location>
</feature>
<name>A0ABT0X3N9_9ACTN</name>
<accession>A0ABT0X3N9</accession>
<sequence length="247" mass="26289">MARPLSVQLYTVREALAGDRDGVLRRIAGLGYGAVEPFQPTADPKGFRTVADDLGLTVSSVHAMDLLGDAPGEVFEAAATLGTDLVILPAGIPDEDFTTRDGPARAADLLNGLAQQASSYGQRIGYHNHWWEVEPVVDGKHGLEALAELLEPEVFLEVDTYWAYVGGADVPAVLERLGDRVLALHVKDGPGVKGEPHTAVGAGTLPVPQILAARPEAWRVVELDECATDIFEALGESRTYLTSLEGA</sequence>
<organism evidence="2 3">
    <name type="scientific">Streptomyces meridianus</name>
    <dbReference type="NCBI Taxonomy" id="2938945"/>
    <lineage>
        <taxon>Bacteria</taxon>
        <taxon>Bacillati</taxon>
        <taxon>Actinomycetota</taxon>
        <taxon>Actinomycetes</taxon>
        <taxon>Kitasatosporales</taxon>
        <taxon>Streptomycetaceae</taxon>
        <taxon>Streptomyces</taxon>
    </lineage>
</organism>